<protein>
    <recommendedName>
        <fullName evidence="5">Altered inheritance of mitochondria protein 32</fullName>
    </recommendedName>
</protein>
<evidence type="ECO:0000256" key="1">
    <source>
        <dbReference type="SAM" id="MobiDB-lite"/>
    </source>
</evidence>
<dbReference type="CDD" id="cd03062">
    <property type="entry name" value="TRX_Fd_Sucrase"/>
    <property type="match status" value="1"/>
</dbReference>
<feature type="region of interest" description="Disordered" evidence="1">
    <location>
        <begin position="336"/>
        <end position="367"/>
    </location>
</feature>
<dbReference type="PANTHER" id="PTHR31902">
    <property type="entry name" value="ACTIN PATCHES DISTAL PROTEIN 1"/>
    <property type="match status" value="1"/>
</dbReference>
<name>A0A835JFP2_9ROSI</name>
<gene>
    <name evidence="3" type="ORF">SADUNF_Sadunf16G0220900</name>
</gene>
<dbReference type="EMBL" id="JADGMS010000016">
    <property type="protein sequence ID" value="KAF9666355.1"/>
    <property type="molecule type" value="Genomic_DNA"/>
</dbReference>
<dbReference type="AlphaFoldDB" id="A0A835JFP2"/>
<keyword evidence="2" id="KW-1133">Transmembrane helix</keyword>
<dbReference type="Pfam" id="PF06999">
    <property type="entry name" value="Suc_Fer-like"/>
    <property type="match status" value="1"/>
</dbReference>
<evidence type="ECO:0000313" key="3">
    <source>
        <dbReference type="EMBL" id="KAF9666355.1"/>
    </source>
</evidence>
<keyword evidence="4" id="KW-1185">Reference proteome</keyword>
<dbReference type="InterPro" id="IPR036249">
    <property type="entry name" value="Thioredoxin-like_sf"/>
</dbReference>
<dbReference type="FunFam" id="3.40.30.10:FF:000213">
    <property type="entry name" value="APD1p protein"/>
    <property type="match status" value="1"/>
</dbReference>
<dbReference type="SUPFAM" id="SSF52833">
    <property type="entry name" value="Thioredoxin-like"/>
    <property type="match status" value="1"/>
</dbReference>
<evidence type="ECO:0008006" key="5">
    <source>
        <dbReference type="Google" id="ProtNLM"/>
    </source>
</evidence>
<accession>A0A835JFP2</accession>
<dbReference type="InterPro" id="IPR009737">
    <property type="entry name" value="Aim32/Apd1-like"/>
</dbReference>
<feature type="compositionally biased region" description="Basic and acidic residues" evidence="1">
    <location>
        <begin position="337"/>
        <end position="367"/>
    </location>
</feature>
<dbReference type="PANTHER" id="PTHR31902:SF10">
    <property type="entry name" value="SUCRASE_FERREDOXIN-LIKE FAMILY PROTEIN"/>
    <property type="match status" value="1"/>
</dbReference>
<evidence type="ECO:0000313" key="4">
    <source>
        <dbReference type="Proteomes" id="UP000657918"/>
    </source>
</evidence>
<evidence type="ECO:0000256" key="2">
    <source>
        <dbReference type="SAM" id="Phobius"/>
    </source>
</evidence>
<sequence>MRLNNKSPHHPVNKLKIKNKPTPLSSYMRIAHPARSLISFALNCSSPPFTKPLSSHSLTSNPAERPRRRALQFSMAEMENGSTTEIEDAAAKYGFTRSEMYNANLAGTVDPYDRHVFIGFKSPDAWLPRVEEDDLPKLISTAFKARKNDITVKTKVTICEAGEGSEFENGDVLIFPEMIKYKDLKDTDVDGFVDDVIVNGKPWASGVQEVFTGSHVFVCAHGSRDKRCGVCGPVLIEKLKEGIESRGLKDKVFVSACSHVGGHKYAGNLIVFSPDSEGKNMGHWYGYVTPEDVPEILDQHIEKGLVIERIWRFVFWPNTCIVDLNFLSRGQMGLSTDKGEKVGKQKLPNGKDKTKSKKHEETSTEAGKDNVASCCQGANGFSCCRDGSSEIIKEKKLEENIEGHGKKGLDKLSRWIGSVEQSDIFAAVAVAGAIATIAVAYSVYKRSG</sequence>
<dbReference type="Proteomes" id="UP000657918">
    <property type="component" value="Chromosome 16"/>
</dbReference>
<feature type="transmembrane region" description="Helical" evidence="2">
    <location>
        <begin position="424"/>
        <end position="444"/>
    </location>
</feature>
<reference evidence="3 4" key="1">
    <citation type="submission" date="2020-10" db="EMBL/GenBank/DDBJ databases">
        <title>Plant Genome Project.</title>
        <authorList>
            <person name="Zhang R.-G."/>
        </authorList>
    </citation>
    <scope>NUCLEOTIDE SEQUENCE [LARGE SCALE GENOMIC DNA]</scope>
    <source>
        <strain evidence="3">FAFU-HL-1</strain>
        <tissue evidence="3">Leaf</tissue>
    </source>
</reference>
<dbReference type="Gene3D" id="3.40.30.10">
    <property type="entry name" value="Glutaredoxin"/>
    <property type="match status" value="1"/>
</dbReference>
<organism evidence="3 4">
    <name type="scientific">Salix dunnii</name>
    <dbReference type="NCBI Taxonomy" id="1413687"/>
    <lineage>
        <taxon>Eukaryota</taxon>
        <taxon>Viridiplantae</taxon>
        <taxon>Streptophyta</taxon>
        <taxon>Embryophyta</taxon>
        <taxon>Tracheophyta</taxon>
        <taxon>Spermatophyta</taxon>
        <taxon>Magnoliopsida</taxon>
        <taxon>eudicotyledons</taxon>
        <taxon>Gunneridae</taxon>
        <taxon>Pentapetalae</taxon>
        <taxon>rosids</taxon>
        <taxon>fabids</taxon>
        <taxon>Malpighiales</taxon>
        <taxon>Salicaceae</taxon>
        <taxon>Saliceae</taxon>
        <taxon>Salix</taxon>
    </lineage>
</organism>
<keyword evidence="2" id="KW-0472">Membrane</keyword>
<comment type="caution">
    <text evidence="3">The sequence shown here is derived from an EMBL/GenBank/DDBJ whole genome shotgun (WGS) entry which is preliminary data.</text>
</comment>
<dbReference type="OrthoDB" id="10253744at2759"/>
<keyword evidence="2" id="KW-0812">Transmembrane</keyword>
<proteinExistence type="predicted"/>